<dbReference type="AlphaFoldDB" id="A0A317PTH1"/>
<keyword evidence="2" id="KW-1185">Reference proteome</keyword>
<protein>
    <recommendedName>
        <fullName evidence="3">DUF3168 domain-containing protein</fullName>
    </recommendedName>
</protein>
<evidence type="ECO:0000313" key="1">
    <source>
        <dbReference type="EMBL" id="PWW04979.1"/>
    </source>
</evidence>
<accession>A0A317PTH1</accession>
<dbReference type="EMBL" id="QGTS01000014">
    <property type="protein sequence ID" value="PWW04979.1"/>
    <property type="molecule type" value="Genomic_DNA"/>
</dbReference>
<reference evidence="1 2" key="1">
    <citation type="submission" date="2018-05" db="EMBL/GenBank/DDBJ databases">
        <title>Genomic Encyclopedia of Type Strains, Phase IV (KMG-IV): sequencing the most valuable type-strain genomes for metagenomic binning, comparative biology and taxonomic classification.</title>
        <authorList>
            <person name="Goeker M."/>
        </authorList>
    </citation>
    <scope>NUCLEOTIDE SEQUENCE [LARGE SCALE GENOMIC DNA]</scope>
    <source>
        <strain evidence="1 2">DSM 19579</strain>
    </source>
</reference>
<organism evidence="1 2">
    <name type="scientific">Mangrovibacter plantisponsor</name>
    <dbReference type="NCBI Taxonomy" id="451513"/>
    <lineage>
        <taxon>Bacteria</taxon>
        <taxon>Pseudomonadati</taxon>
        <taxon>Pseudomonadota</taxon>
        <taxon>Gammaproteobacteria</taxon>
        <taxon>Enterobacterales</taxon>
        <taxon>Enterobacteriaceae</taxon>
        <taxon>Mangrovibacter</taxon>
    </lineage>
</organism>
<evidence type="ECO:0008006" key="3">
    <source>
        <dbReference type="Google" id="ProtNLM"/>
    </source>
</evidence>
<name>A0A317PTH1_9ENTR</name>
<comment type="caution">
    <text evidence="1">The sequence shown here is derived from an EMBL/GenBank/DDBJ whole genome shotgun (WGS) entry which is preliminary data.</text>
</comment>
<sequence>MNIITIKNHVYGLLSSGGLVIREPLKQQEDGSYALLITNITEQRQDNFSKIQNAQCQMDISCTSKSATDCLTIMNQVVNIVNQPFVIEGLNVSSNSIISSTEDIDPVSGINTIMLTVQINYITRT</sequence>
<dbReference type="RefSeq" id="WP_110027535.1">
    <property type="nucleotide sequence ID" value="NZ_QGTS01000014.1"/>
</dbReference>
<evidence type="ECO:0000313" key="2">
    <source>
        <dbReference type="Proteomes" id="UP000246744"/>
    </source>
</evidence>
<gene>
    <name evidence="1" type="ORF">DES37_11475</name>
</gene>
<proteinExistence type="predicted"/>
<dbReference type="Proteomes" id="UP000246744">
    <property type="component" value="Unassembled WGS sequence"/>
</dbReference>